<dbReference type="Pfam" id="PF02932">
    <property type="entry name" value="Neur_chan_memb"/>
    <property type="match status" value="1"/>
</dbReference>
<evidence type="ECO:0000256" key="5">
    <source>
        <dbReference type="ARBA" id="ARBA00022692"/>
    </source>
</evidence>
<evidence type="ECO:0000256" key="9">
    <source>
        <dbReference type="ARBA" id="ARBA00023136"/>
    </source>
</evidence>
<dbReference type="eggNOG" id="KOG3644">
    <property type="taxonomic scope" value="Eukaryota"/>
</dbReference>
<dbReference type="NCBIfam" id="TIGR00860">
    <property type="entry name" value="LIC"/>
    <property type="match status" value="1"/>
</dbReference>
<dbReference type="PhylomeDB" id="T1J034"/>
<feature type="domain" description="Neurotransmitter-gated ion-channel ligand-binding" evidence="12">
    <location>
        <begin position="29"/>
        <end position="239"/>
    </location>
</feature>
<dbReference type="SUPFAM" id="SSF63712">
    <property type="entry name" value="Nicotinic receptor ligand binding domain-like"/>
    <property type="match status" value="1"/>
</dbReference>
<dbReference type="HOGENOM" id="CLU_010920_1_2_1"/>
<evidence type="ECO:0000256" key="2">
    <source>
        <dbReference type="ARBA" id="ARBA00004236"/>
    </source>
</evidence>
<proteinExistence type="inferred from homology"/>
<dbReference type="FunFam" id="2.70.170.10:FF:000045">
    <property type="entry name" value="Predicted protein"/>
    <property type="match status" value="1"/>
</dbReference>
<dbReference type="OMA" id="GYACFNV"/>
<evidence type="ECO:0000313" key="15">
    <source>
        <dbReference type="Proteomes" id="UP000014500"/>
    </source>
</evidence>
<dbReference type="PANTHER" id="PTHR18945">
    <property type="entry name" value="NEUROTRANSMITTER GATED ION CHANNEL"/>
    <property type="match status" value="1"/>
</dbReference>
<evidence type="ECO:0000313" key="14">
    <source>
        <dbReference type="EnsemblMetazoa" id="SMAR006873-PA"/>
    </source>
</evidence>
<protein>
    <recommendedName>
        <fullName evidence="16">Glutamate-gated chloride channel</fullName>
    </recommendedName>
</protein>
<dbReference type="EnsemblMetazoa" id="SMAR006873-RA">
    <property type="protein sequence ID" value="SMAR006873-PA"/>
    <property type="gene ID" value="SMAR006873"/>
</dbReference>
<reference evidence="14" key="2">
    <citation type="submission" date="2015-02" db="UniProtKB">
        <authorList>
            <consortium name="EnsemblMetazoa"/>
        </authorList>
    </citation>
    <scope>IDENTIFICATION</scope>
</reference>
<keyword evidence="15" id="KW-1185">Reference proteome</keyword>
<keyword evidence="7 11" id="KW-1133">Transmembrane helix</keyword>
<evidence type="ECO:0000256" key="1">
    <source>
        <dbReference type="ARBA" id="ARBA00004141"/>
    </source>
</evidence>
<keyword evidence="4" id="KW-1003">Cell membrane</keyword>
<evidence type="ECO:0000256" key="8">
    <source>
        <dbReference type="ARBA" id="ARBA00023065"/>
    </source>
</evidence>
<dbReference type="SUPFAM" id="SSF90112">
    <property type="entry name" value="Neurotransmitter-gated ion-channel transmembrane pore"/>
    <property type="match status" value="1"/>
</dbReference>
<dbReference type="InterPro" id="IPR006202">
    <property type="entry name" value="Neur_chan_lig-bd"/>
</dbReference>
<comment type="subcellular location">
    <subcellularLocation>
        <location evidence="2">Cell membrane</location>
    </subcellularLocation>
    <subcellularLocation>
        <location evidence="1">Membrane</location>
        <topology evidence="1">Multi-pass membrane protein</topology>
    </subcellularLocation>
</comment>
<comment type="similarity">
    <text evidence="11">Belongs to the ligand-gated ion channel (TC 1.A.9) family.</text>
</comment>
<dbReference type="InterPro" id="IPR006028">
    <property type="entry name" value="GABAA/Glycine_rcpt"/>
</dbReference>
<dbReference type="GO" id="GO:0005886">
    <property type="term" value="C:plasma membrane"/>
    <property type="evidence" value="ECO:0007669"/>
    <property type="project" value="UniProtKB-SubCell"/>
</dbReference>
<feature type="transmembrane region" description="Helical" evidence="11">
    <location>
        <begin position="376"/>
        <end position="396"/>
    </location>
</feature>
<dbReference type="Pfam" id="PF02931">
    <property type="entry name" value="Neur_chan_LBD"/>
    <property type="match status" value="1"/>
</dbReference>
<evidence type="ECO:0000256" key="10">
    <source>
        <dbReference type="ARBA" id="ARBA00023303"/>
    </source>
</evidence>
<dbReference type="GO" id="GO:0099095">
    <property type="term" value="F:ligand-gated monoatomic anion channel activity"/>
    <property type="evidence" value="ECO:0007669"/>
    <property type="project" value="UniProtKB-ARBA"/>
</dbReference>
<evidence type="ECO:0000256" key="6">
    <source>
        <dbReference type="ARBA" id="ARBA00022729"/>
    </source>
</evidence>
<dbReference type="InterPro" id="IPR036734">
    <property type="entry name" value="Neur_chan_lig-bd_sf"/>
</dbReference>
<evidence type="ECO:0008006" key="16">
    <source>
        <dbReference type="Google" id="ProtNLM"/>
    </source>
</evidence>
<dbReference type="CDD" id="cd18993">
    <property type="entry name" value="LGIC_ECD_GluCl"/>
    <property type="match status" value="1"/>
</dbReference>
<organism evidence="14 15">
    <name type="scientific">Strigamia maritima</name>
    <name type="common">European centipede</name>
    <name type="synonym">Geophilus maritimus</name>
    <dbReference type="NCBI Taxonomy" id="126957"/>
    <lineage>
        <taxon>Eukaryota</taxon>
        <taxon>Metazoa</taxon>
        <taxon>Ecdysozoa</taxon>
        <taxon>Arthropoda</taxon>
        <taxon>Myriapoda</taxon>
        <taxon>Chilopoda</taxon>
        <taxon>Pleurostigmophora</taxon>
        <taxon>Geophilomorpha</taxon>
        <taxon>Linotaeniidae</taxon>
        <taxon>Strigamia</taxon>
    </lineage>
</organism>
<dbReference type="GO" id="GO:0004888">
    <property type="term" value="F:transmembrane signaling receptor activity"/>
    <property type="evidence" value="ECO:0007669"/>
    <property type="project" value="InterPro"/>
</dbReference>
<keyword evidence="5 11" id="KW-0812">Transmembrane</keyword>
<keyword evidence="10 11" id="KW-0407">Ion channel</keyword>
<dbReference type="CDD" id="cd19049">
    <property type="entry name" value="LGIC_TM_anion"/>
    <property type="match status" value="1"/>
</dbReference>
<keyword evidence="8 11" id="KW-0406">Ion transport</keyword>
<evidence type="ECO:0000256" key="11">
    <source>
        <dbReference type="RuleBase" id="RU000687"/>
    </source>
</evidence>
<dbReference type="EMBL" id="JH431730">
    <property type="status" value="NOT_ANNOTATED_CDS"/>
    <property type="molecule type" value="Genomic_DNA"/>
</dbReference>
<dbReference type="PRINTS" id="PR00253">
    <property type="entry name" value="GABAARECEPTR"/>
</dbReference>
<evidence type="ECO:0000256" key="4">
    <source>
        <dbReference type="ARBA" id="ARBA00022475"/>
    </source>
</evidence>
<evidence type="ECO:0000259" key="13">
    <source>
        <dbReference type="Pfam" id="PF02932"/>
    </source>
</evidence>
<accession>T1J034</accession>
<feature type="transmembrane region" description="Helical" evidence="11">
    <location>
        <begin position="243"/>
        <end position="264"/>
    </location>
</feature>
<feature type="domain" description="Neurotransmitter-gated ion-channel transmembrane" evidence="13">
    <location>
        <begin position="247"/>
        <end position="342"/>
    </location>
</feature>
<dbReference type="PRINTS" id="PR00252">
    <property type="entry name" value="NRIONCHANNEL"/>
</dbReference>
<feature type="signal peptide" evidence="11">
    <location>
        <begin position="1"/>
        <end position="22"/>
    </location>
</feature>
<evidence type="ECO:0000256" key="7">
    <source>
        <dbReference type="ARBA" id="ARBA00022989"/>
    </source>
</evidence>
<keyword evidence="9 11" id="KW-0472">Membrane</keyword>
<dbReference type="InterPro" id="IPR038050">
    <property type="entry name" value="Neuro_actylchol_rec"/>
</dbReference>
<dbReference type="InterPro" id="IPR006029">
    <property type="entry name" value="Neurotrans-gated_channel_TM"/>
</dbReference>
<dbReference type="Gene3D" id="1.20.58.390">
    <property type="entry name" value="Neurotransmitter-gated ion-channel transmembrane domain"/>
    <property type="match status" value="1"/>
</dbReference>
<dbReference type="InterPro" id="IPR018000">
    <property type="entry name" value="Neurotransmitter_ion_chnl_CS"/>
</dbReference>
<keyword evidence="6 11" id="KW-0732">Signal</keyword>
<sequence>MKLKYLVFFIFIVNLCFRCNAAKRVNTMQILDSITGDGYDNRIRPHGPDEDGDEPVNVKLNVYVRSISNIDDVGMNYKVQLTLRQEWNDERLAYDDMGGKIRNIPTNDLHKIWIPDLFFANEITARYHDVLTPNVLIRIYPNGNVLTSVRVSLSLSCPMNLKNFPLDRQICSIIFVSYAHPVDELVLLWREIDPVEITRSLTSSITEFHLIKYQTDYCKSRTKTGEYSCLRVDFILKREAKTYMLLVYIPNTMLVIMAWISFWIPQKSALIRSSVAVGSLLALFFHVVFVNGITLPLVPYTKAIDVWTGMCLTFVFQAFVEFIFVHCLWVKKQRQNNSSSDFEMKQLAENASHVPVESNVIISYWKRADWSHRIDIFFRIFYPIGFGIFNICYWVAYVGADSE</sequence>
<keyword evidence="3 11" id="KW-0813">Transport</keyword>
<feature type="chain" id="PRO_5022263333" description="Glutamate-gated chloride channel" evidence="11">
    <location>
        <begin position="23"/>
        <end position="403"/>
    </location>
</feature>
<feature type="transmembrane region" description="Helical" evidence="11">
    <location>
        <begin position="276"/>
        <end position="300"/>
    </location>
</feature>
<feature type="transmembrane region" description="Helical" evidence="11">
    <location>
        <begin position="306"/>
        <end position="330"/>
    </location>
</feature>
<dbReference type="Proteomes" id="UP000014500">
    <property type="component" value="Unassembled WGS sequence"/>
</dbReference>
<dbReference type="GO" id="GO:0005254">
    <property type="term" value="F:chloride channel activity"/>
    <property type="evidence" value="ECO:0007669"/>
    <property type="project" value="UniProtKB-ARBA"/>
</dbReference>
<dbReference type="PROSITE" id="PS00236">
    <property type="entry name" value="NEUROTR_ION_CHANNEL"/>
    <property type="match status" value="1"/>
</dbReference>
<dbReference type="InterPro" id="IPR006201">
    <property type="entry name" value="Neur_channel"/>
</dbReference>
<dbReference type="InterPro" id="IPR036719">
    <property type="entry name" value="Neuro-gated_channel_TM_sf"/>
</dbReference>
<name>T1J034_STRMM</name>
<dbReference type="GO" id="GO:0005230">
    <property type="term" value="F:extracellular ligand-gated monoatomic ion channel activity"/>
    <property type="evidence" value="ECO:0007669"/>
    <property type="project" value="InterPro"/>
</dbReference>
<dbReference type="AlphaFoldDB" id="T1J034"/>
<reference evidence="15" key="1">
    <citation type="submission" date="2011-05" db="EMBL/GenBank/DDBJ databases">
        <authorList>
            <person name="Richards S.R."/>
            <person name="Qu J."/>
            <person name="Jiang H."/>
            <person name="Jhangiani S.N."/>
            <person name="Agravi P."/>
            <person name="Goodspeed R."/>
            <person name="Gross S."/>
            <person name="Mandapat C."/>
            <person name="Jackson L."/>
            <person name="Mathew T."/>
            <person name="Pu L."/>
            <person name="Thornton R."/>
            <person name="Saada N."/>
            <person name="Wilczek-Boney K.B."/>
            <person name="Lee S."/>
            <person name="Kovar C."/>
            <person name="Wu Y."/>
            <person name="Scherer S.E."/>
            <person name="Worley K.C."/>
            <person name="Muzny D.M."/>
            <person name="Gibbs R."/>
        </authorList>
    </citation>
    <scope>NUCLEOTIDE SEQUENCE</scope>
    <source>
        <strain evidence="15">Brora</strain>
    </source>
</reference>
<evidence type="ECO:0000256" key="3">
    <source>
        <dbReference type="ARBA" id="ARBA00022448"/>
    </source>
</evidence>
<dbReference type="Gene3D" id="2.70.170.10">
    <property type="entry name" value="Neurotransmitter-gated ion-channel ligand-binding domain"/>
    <property type="match status" value="1"/>
</dbReference>
<evidence type="ECO:0000259" key="12">
    <source>
        <dbReference type="Pfam" id="PF02931"/>
    </source>
</evidence>
<dbReference type="STRING" id="126957.T1J034"/>